<gene>
    <name evidence="1" type="ORF">SOIL9_10990</name>
</gene>
<dbReference type="AlphaFoldDB" id="A0A6P2D5W0"/>
<dbReference type="KEGG" id="gms:SOIL9_10990"/>
<dbReference type="Proteomes" id="UP000464178">
    <property type="component" value="Chromosome"/>
</dbReference>
<accession>A0A6P2D5W0</accession>
<sequence>MSGTISMRGWARTIVTILATGAVVARALLYLVVLRDGSGGAAVQDDGAPEDRVTVVEVPAAPSSLVQVETVSPGRTFTSRMNFEHPYQFPPHLKLVSRGKRQYDASAVTEFGFVWTARILPTDLIEFHAARDEFLDAGLAVAAAQRGLKRGLEFENFVWEAKGLRMPVSALPPRPFEQKGCFYSIEKQEAPVFFPVPYAGPPLVEFSGARKDATVITEVTAKGFKWKNVGGSSWNAGEIDWAARGLLAPAK</sequence>
<proteinExistence type="predicted"/>
<evidence type="ECO:0000313" key="1">
    <source>
        <dbReference type="EMBL" id="VTR96681.1"/>
    </source>
</evidence>
<dbReference type="EMBL" id="LR593886">
    <property type="protein sequence ID" value="VTR96681.1"/>
    <property type="molecule type" value="Genomic_DNA"/>
</dbReference>
<dbReference type="RefSeq" id="WP_162670865.1">
    <property type="nucleotide sequence ID" value="NZ_LR593886.1"/>
</dbReference>
<name>A0A6P2D5W0_9BACT</name>
<protein>
    <submittedName>
        <fullName evidence="1">Uncharacterized protein</fullName>
    </submittedName>
</protein>
<keyword evidence="2" id="KW-1185">Reference proteome</keyword>
<reference evidence="1 2" key="1">
    <citation type="submission" date="2019-05" db="EMBL/GenBank/DDBJ databases">
        <authorList>
            <consortium name="Science for Life Laboratories"/>
        </authorList>
    </citation>
    <scope>NUCLEOTIDE SEQUENCE [LARGE SCALE GENOMIC DNA]</scope>
    <source>
        <strain evidence="1">Soil9</strain>
    </source>
</reference>
<organism evidence="1 2">
    <name type="scientific">Gemmata massiliana</name>
    <dbReference type="NCBI Taxonomy" id="1210884"/>
    <lineage>
        <taxon>Bacteria</taxon>
        <taxon>Pseudomonadati</taxon>
        <taxon>Planctomycetota</taxon>
        <taxon>Planctomycetia</taxon>
        <taxon>Gemmatales</taxon>
        <taxon>Gemmataceae</taxon>
        <taxon>Gemmata</taxon>
    </lineage>
</organism>
<evidence type="ECO:0000313" key="2">
    <source>
        <dbReference type="Proteomes" id="UP000464178"/>
    </source>
</evidence>